<gene>
    <name evidence="1" type="ORF">EV202_12714</name>
</gene>
<sequence length="69" mass="7656">MEETKSAIELAMEQFKAEFGQDAKLEDGDEFATVFNDAVVIISLNNSNLSVRILAGKPYFVNQSLNLTE</sequence>
<dbReference type="AlphaFoldDB" id="A0A4R2LMZ6"/>
<evidence type="ECO:0000313" key="1">
    <source>
        <dbReference type="EMBL" id="TCO88131.1"/>
    </source>
</evidence>
<dbReference type="Proteomes" id="UP000295600">
    <property type="component" value="Unassembled WGS sequence"/>
</dbReference>
<reference evidence="1 2" key="1">
    <citation type="submission" date="2019-03" db="EMBL/GenBank/DDBJ databases">
        <title>Genomic Encyclopedia of Type Strains, Phase IV (KMG-IV): sequencing the most valuable type-strain genomes for metagenomic binning, comparative biology and taxonomic classification.</title>
        <authorList>
            <person name="Goeker M."/>
        </authorList>
    </citation>
    <scope>NUCLEOTIDE SEQUENCE [LARGE SCALE GENOMIC DNA]</scope>
    <source>
        <strain evidence="1 2">DSM 23917</strain>
    </source>
</reference>
<accession>A0A4R2LMZ6</accession>
<organism evidence="1 2">
    <name type="scientific">Prevotella heparinolytica</name>
    <dbReference type="NCBI Taxonomy" id="28113"/>
    <lineage>
        <taxon>Bacteria</taxon>
        <taxon>Pseudomonadati</taxon>
        <taxon>Bacteroidota</taxon>
        <taxon>Bacteroidia</taxon>
        <taxon>Bacteroidales</taxon>
        <taxon>Bacteroidaceae</taxon>
        <taxon>Bacteroides</taxon>
    </lineage>
</organism>
<name>A0A4R2LMZ6_9BACE</name>
<comment type="caution">
    <text evidence="1">The sequence shown here is derived from an EMBL/GenBank/DDBJ whole genome shotgun (WGS) entry which is preliminary data.</text>
</comment>
<proteinExistence type="predicted"/>
<evidence type="ECO:0000313" key="2">
    <source>
        <dbReference type="Proteomes" id="UP000295600"/>
    </source>
</evidence>
<dbReference type="EMBL" id="SLXB01000027">
    <property type="protein sequence ID" value="TCO88131.1"/>
    <property type="molecule type" value="Genomic_DNA"/>
</dbReference>
<dbReference type="RefSeq" id="WP_131927262.1">
    <property type="nucleotide sequence ID" value="NZ_SLXB01000027.1"/>
</dbReference>
<protein>
    <submittedName>
        <fullName evidence="1">Uncharacterized protein</fullName>
    </submittedName>
</protein>